<dbReference type="AlphaFoldDB" id="A0A369J5G9"/>
<dbReference type="EMBL" id="LUEZ02000113">
    <property type="protein sequence ID" value="RDB17198.1"/>
    <property type="molecule type" value="Genomic_DNA"/>
</dbReference>
<evidence type="ECO:0000313" key="1">
    <source>
        <dbReference type="EMBL" id="RDB17198.1"/>
    </source>
</evidence>
<gene>
    <name evidence="1" type="ORF">Hypma_001841</name>
</gene>
<sequence>MHIATCTTVSVPHKESLFQLEFSTTLIVLMSIVGTSQDQPAHESGTRRELPRLTIPVGLAPPKEKKSGFRHGLTAACAILPQFPTLPDYFKPSVMRPRGWRPPKLHYGFFIDEKELGDIATKRGVVDYWEPSPFPLPGGIMHHPSDTAIEVGEHIKKELGASSMNTLKWEYILHIYDPTVDATRVGLYVLALGCNWTKDGQIPNDEDIKKVLEFFDRPQDTHIVWHVDASEALWTPL</sequence>
<organism evidence="1 2">
    <name type="scientific">Hypsizygus marmoreus</name>
    <name type="common">White beech mushroom</name>
    <name type="synonym">Agaricus marmoreus</name>
    <dbReference type="NCBI Taxonomy" id="39966"/>
    <lineage>
        <taxon>Eukaryota</taxon>
        <taxon>Fungi</taxon>
        <taxon>Dikarya</taxon>
        <taxon>Basidiomycota</taxon>
        <taxon>Agaricomycotina</taxon>
        <taxon>Agaricomycetes</taxon>
        <taxon>Agaricomycetidae</taxon>
        <taxon>Agaricales</taxon>
        <taxon>Tricholomatineae</taxon>
        <taxon>Lyophyllaceae</taxon>
        <taxon>Hypsizygus</taxon>
    </lineage>
</organism>
<protein>
    <submittedName>
        <fullName evidence="1">Uncharacterized protein</fullName>
    </submittedName>
</protein>
<dbReference type="Proteomes" id="UP000076154">
    <property type="component" value="Unassembled WGS sequence"/>
</dbReference>
<dbReference type="InParanoid" id="A0A369J5G9"/>
<accession>A0A369J5G9</accession>
<comment type="caution">
    <text evidence="1">The sequence shown here is derived from an EMBL/GenBank/DDBJ whole genome shotgun (WGS) entry which is preliminary data.</text>
</comment>
<evidence type="ECO:0000313" key="2">
    <source>
        <dbReference type="Proteomes" id="UP000076154"/>
    </source>
</evidence>
<reference evidence="1" key="1">
    <citation type="submission" date="2018-04" db="EMBL/GenBank/DDBJ databases">
        <title>Whole genome sequencing of Hypsizygus marmoreus.</title>
        <authorList>
            <person name="Choi I.-G."/>
            <person name="Min B."/>
            <person name="Kim J.-G."/>
            <person name="Kim S."/>
            <person name="Oh Y.-L."/>
            <person name="Kong W.-S."/>
            <person name="Park H."/>
            <person name="Jeong J."/>
            <person name="Song E.-S."/>
        </authorList>
    </citation>
    <scope>NUCLEOTIDE SEQUENCE [LARGE SCALE GENOMIC DNA]</scope>
    <source>
        <strain evidence="1">51987-8</strain>
    </source>
</reference>
<keyword evidence="2" id="KW-1185">Reference proteome</keyword>
<proteinExistence type="predicted"/>
<name>A0A369J5G9_HYPMA</name>